<protein>
    <submittedName>
        <fullName evidence="1">Uncharacterized protein</fullName>
    </submittedName>
</protein>
<proteinExistence type="predicted"/>
<reference evidence="1" key="2">
    <citation type="submission" date="2021-10" db="EMBL/GenBank/DDBJ databases">
        <authorList>
            <person name="Piombo E."/>
        </authorList>
    </citation>
    <scope>NUCLEOTIDE SEQUENCE</scope>
</reference>
<organism evidence="1 2">
    <name type="scientific">Clonostachys rosea f. rosea IK726</name>
    <dbReference type="NCBI Taxonomy" id="1349383"/>
    <lineage>
        <taxon>Eukaryota</taxon>
        <taxon>Fungi</taxon>
        <taxon>Dikarya</taxon>
        <taxon>Ascomycota</taxon>
        <taxon>Pezizomycotina</taxon>
        <taxon>Sordariomycetes</taxon>
        <taxon>Hypocreomycetidae</taxon>
        <taxon>Hypocreales</taxon>
        <taxon>Bionectriaceae</taxon>
        <taxon>Clonostachys</taxon>
    </lineage>
</organism>
<keyword evidence="2" id="KW-1185">Reference proteome</keyword>
<feature type="non-terminal residue" evidence="1">
    <location>
        <position position="342"/>
    </location>
</feature>
<accession>A0ACA9T6N3</accession>
<dbReference type="EMBL" id="CADEHS020000001">
    <property type="protein sequence ID" value="CAG9936361.1"/>
    <property type="molecule type" value="Genomic_DNA"/>
</dbReference>
<reference evidence="1" key="1">
    <citation type="submission" date="2020-04" db="EMBL/GenBank/DDBJ databases">
        <authorList>
            <person name="Broberg M."/>
        </authorList>
    </citation>
    <scope>NUCLEOTIDE SEQUENCE</scope>
</reference>
<evidence type="ECO:0000313" key="2">
    <source>
        <dbReference type="Proteomes" id="UP000836387"/>
    </source>
</evidence>
<gene>
    <name evidence="1" type="ORF">CRV2_00003541</name>
</gene>
<dbReference type="Proteomes" id="UP000836387">
    <property type="component" value="Unassembled WGS sequence"/>
</dbReference>
<sequence>MAAMTYTTIELATPNGPEYRRVSTKPPRLPEEDEMPVIDLGALNGDFAARRELASQFRTAAEKTGFFYVRNHGIPEDLIQSALSQIQTFFEQPEETKESISLHHAGQTLGYLGVGGSQINNTESRDRKETFSMRYDPRADPKRDDNEPADESRSDAVDQIWEKTSHLKGFQETLVEFWQKRLELVRRMVRIMALALDLPESYFDAVTTHPGADAVYIHYPPTPREDMTADVDVGIGSHTDIQCITLLWQDTSGGLQVLTADGEWLDARPLEGTLVVNIGDFLQRLSNNKFKSTVHRVYNRKSTSRYSMPFFLGFNPEAILQVVPTCVDKDHPALYEPISCGK</sequence>
<name>A0ACA9T6N3_BIOOC</name>
<comment type="caution">
    <text evidence="1">The sequence shown here is derived from an EMBL/GenBank/DDBJ whole genome shotgun (WGS) entry which is preliminary data.</text>
</comment>
<evidence type="ECO:0000313" key="1">
    <source>
        <dbReference type="EMBL" id="CAG9936361.1"/>
    </source>
</evidence>